<feature type="transmembrane region" description="Helical" evidence="9">
    <location>
        <begin position="67"/>
        <end position="88"/>
    </location>
</feature>
<protein>
    <submittedName>
        <fullName evidence="11">General amino acid permease</fullName>
    </submittedName>
</protein>
<name>K0KL45_WICCF</name>
<dbReference type="PROSITE" id="PS00218">
    <property type="entry name" value="AMINO_ACID_PERMEASE_1"/>
    <property type="match status" value="1"/>
</dbReference>
<evidence type="ECO:0000256" key="1">
    <source>
        <dbReference type="ARBA" id="ARBA00004141"/>
    </source>
</evidence>
<feature type="transmembrane region" description="Helical" evidence="9">
    <location>
        <begin position="296"/>
        <end position="316"/>
    </location>
</feature>
<dbReference type="PIRSF" id="PIRSF006060">
    <property type="entry name" value="AA_transporter"/>
    <property type="match status" value="1"/>
</dbReference>
<dbReference type="HOGENOM" id="CLU_007946_12_1_1"/>
<evidence type="ECO:0000259" key="10">
    <source>
        <dbReference type="Pfam" id="PF00324"/>
    </source>
</evidence>
<dbReference type="PANTHER" id="PTHR43341:SF15">
    <property type="entry name" value="GENERAL AMINO ACID PERMEASE AGP2"/>
    <property type="match status" value="1"/>
</dbReference>
<feature type="domain" description="Amino acid permease/ SLC12A" evidence="10">
    <location>
        <begin position="66"/>
        <end position="531"/>
    </location>
</feature>
<feature type="transmembrane region" description="Helical" evidence="9">
    <location>
        <begin position="353"/>
        <end position="373"/>
    </location>
</feature>
<evidence type="ECO:0000256" key="2">
    <source>
        <dbReference type="ARBA" id="ARBA00006983"/>
    </source>
</evidence>
<proteinExistence type="inferred from homology"/>
<keyword evidence="3" id="KW-0813">Transport</keyword>
<reference evidence="11 12" key="1">
    <citation type="journal article" date="2012" name="Eukaryot. Cell">
        <title>Draft genome sequence of Wickerhamomyces ciferrii NRRL Y-1031 F-60-10.</title>
        <authorList>
            <person name="Schneider J."/>
            <person name="Andrea H."/>
            <person name="Blom J."/>
            <person name="Jaenicke S."/>
            <person name="Ruckert C."/>
            <person name="Schorsch C."/>
            <person name="Szczepanowski R."/>
            <person name="Farwick M."/>
            <person name="Goesmann A."/>
            <person name="Puhler A."/>
            <person name="Schaffer S."/>
            <person name="Tauch A."/>
            <person name="Kohler T."/>
            <person name="Brinkrolf K."/>
        </authorList>
    </citation>
    <scope>NUCLEOTIDE SEQUENCE [LARGE SCALE GENOMIC DNA]</scope>
    <source>
        <strain evidence="12">ATCC 14091 / BCRC 22168 / CBS 111 / JCM 3599 / NBRC 0793 / NRRL Y-1031 F-60-10</strain>
    </source>
</reference>
<dbReference type="EMBL" id="CAIF01000029">
    <property type="protein sequence ID" value="CCH41818.1"/>
    <property type="molecule type" value="Genomic_DNA"/>
</dbReference>
<keyword evidence="6 9" id="KW-1133">Transmembrane helix</keyword>
<gene>
    <name evidence="11" type="primary">AGP4</name>
    <name evidence="11" type="ORF">BN7_1357</name>
</gene>
<feature type="region of interest" description="Disordered" evidence="8">
    <location>
        <begin position="17"/>
        <end position="57"/>
    </location>
</feature>
<evidence type="ECO:0000256" key="6">
    <source>
        <dbReference type="ARBA" id="ARBA00022989"/>
    </source>
</evidence>
<comment type="subcellular location">
    <subcellularLocation>
        <location evidence="1">Membrane</location>
        <topology evidence="1">Multi-pass membrane protein</topology>
    </subcellularLocation>
</comment>
<evidence type="ECO:0000256" key="5">
    <source>
        <dbReference type="ARBA" id="ARBA00022970"/>
    </source>
</evidence>
<dbReference type="AlphaFoldDB" id="K0KL45"/>
<feature type="transmembrane region" description="Helical" evidence="9">
    <location>
        <begin position="201"/>
        <end position="224"/>
    </location>
</feature>
<feature type="transmembrane region" description="Helical" evidence="9">
    <location>
        <begin position="473"/>
        <end position="496"/>
    </location>
</feature>
<dbReference type="Pfam" id="PF00324">
    <property type="entry name" value="AA_permease"/>
    <property type="match status" value="1"/>
</dbReference>
<keyword evidence="5" id="KW-0029">Amino-acid transport</keyword>
<feature type="transmembrane region" description="Helical" evidence="9">
    <location>
        <begin position="100"/>
        <end position="121"/>
    </location>
</feature>
<dbReference type="PANTHER" id="PTHR43341">
    <property type="entry name" value="AMINO ACID PERMEASE"/>
    <property type="match status" value="1"/>
</dbReference>
<keyword evidence="7 9" id="KW-0472">Membrane</keyword>
<dbReference type="InterPro" id="IPR050524">
    <property type="entry name" value="APC_YAT"/>
</dbReference>
<evidence type="ECO:0000256" key="7">
    <source>
        <dbReference type="ARBA" id="ARBA00023136"/>
    </source>
</evidence>
<keyword evidence="4 9" id="KW-0812">Transmembrane</keyword>
<evidence type="ECO:0000313" key="12">
    <source>
        <dbReference type="Proteomes" id="UP000009328"/>
    </source>
</evidence>
<organism evidence="11 12">
    <name type="scientific">Wickerhamomyces ciferrii (strain ATCC 14091 / BCRC 22168 / CBS 111 / JCM 3599 / NBRC 0793 / NRRL Y-1031 F-60-10)</name>
    <name type="common">Yeast</name>
    <name type="synonym">Pichia ciferrii</name>
    <dbReference type="NCBI Taxonomy" id="1206466"/>
    <lineage>
        <taxon>Eukaryota</taxon>
        <taxon>Fungi</taxon>
        <taxon>Dikarya</taxon>
        <taxon>Ascomycota</taxon>
        <taxon>Saccharomycotina</taxon>
        <taxon>Saccharomycetes</taxon>
        <taxon>Phaffomycetales</taxon>
        <taxon>Wickerhamomycetaceae</taxon>
        <taxon>Wickerhamomyces</taxon>
    </lineage>
</organism>
<dbReference type="STRING" id="1206466.K0KL45"/>
<feature type="compositionally biased region" description="Basic and acidic residues" evidence="8">
    <location>
        <begin position="17"/>
        <end position="40"/>
    </location>
</feature>
<feature type="transmembrane region" description="Helical" evidence="9">
    <location>
        <begin position="394"/>
        <end position="416"/>
    </location>
</feature>
<dbReference type="InterPro" id="IPR004840">
    <property type="entry name" value="Amino_acid_permease_CS"/>
</dbReference>
<evidence type="ECO:0000256" key="3">
    <source>
        <dbReference type="ARBA" id="ARBA00022448"/>
    </source>
</evidence>
<dbReference type="eggNOG" id="KOG1286">
    <property type="taxonomic scope" value="Eukaryota"/>
</dbReference>
<evidence type="ECO:0000256" key="4">
    <source>
        <dbReference type="ARBA" id="ARBA00022692"/>
    </source>
</evidence>
<dbReference type="InParanoid" id="K0KL45"/>
<feature type="transmembrane region" description="Helical" evidence="9">
    <location>
        <begin position="502"/>
        <end position="522"/>
    </location>
</feature>
<comment type="similarity">
    <text evidence="2">Belongs to the amino acid-polyamine-organocation (APC) superfamily. YAT (TC 2.A.3.10) family.</text>
</comment>
<evidence type="ECO:0000313" key="11">
    <source>
        <dbReference type="EMBL" id="CCH41818.1"/>
    </source>
</evidence>
<feature type="transmembrane region" description="Helical" evidence="9">
    <location>
        <begin position="428"/>
        <end position="452"/>
    </location>
</feature>
<dbReference type="InterPro" id="IPR004841">
    <property type="entry name" value="AA-permease/SLC12A_dom"/>
</dbReference>
<dbReference type="GO" id="GO:0015171">
    <property type="term" value="F:amino acid transmembrane transporter activity"/>
    <property type="evidence" value="ECO:0007669"/>
    <property type="project" value="TreeGrafter"/>
</dbReference>
<accession>K0KL45</accession>
<dbReference type="Gene3D" id="1.20.1740.10">
    <property type="entry name" value="Amino acid/polyamine transporter I"/>
    <property type="match status" value="1"/>
</dbReference>
<sequence length="577" mass="64802">MVFARYGQPEVDIENVKSEAEVNSFEKRDSSYEQQRHESSSSDDQSSIKSTETHSTHRTLTSRTVNLIALGGSIGTGLFVTISSTLMYGGPLGLLLSYMIWSLTTFCVIVSIGEMVTYLPINAPFIQMAGRCVDEAFEVVTGFNYYVMISIYIPFEITAVNSMIHFWRDDYSPAISFCIQIFIYTVLNVFAVKWFGESEFYLTIGKVVLAVGLIVFTFVTMVGGNPQHDAFGFRNWNNPGPFVEYLHKGTFGEFTGFFNALTRACFTIVGPEYLAMVAGETGQETRKVLASSFRTVFYRMAVFYILGALSVGILLASNDPTLLKLAGTDSASNGNFSPYVIAMKNMNIQVLPHIVNVLCVLSTFSAGNSYVYCSSRALLAMAQRGFAPKFFQYCTKDGVPIFCVGVAFLFSLLSLLQLGDGAAKVLNWIINVVTSAQIANYFFMTITYIHFWRACNKQGLDRSKFLYKSYFQPYTTIFPMIMTALMIITIGYATFIPGNFTAGGFLTNYLMILLDIVIFIVYKLVKRTKFVKPEEADLVSGLDEVTEHERRYIERMEKSNKYNEKPTILQSIYGWIF</sequence>
<evidence type="ECO:0000256" key="8">
    <source>
        <dbReference type="SAM" id="MobiDB-lite"/>
    </source>
</evidence>
<keyword evidence="12" id="KW-1185">Reference proteome</keyword>
<dbReference type="GO" id="GO:0016020">
    <property type="term" value="C:membrane"/>
    <property type="evidence" value="ECO:0007669"/>
    <property type="project" value="UniProtKB-SubCell"/>
</dbReference>
<dbReference type="Proteomes" id="UP000009328">
    <property type="component" value="Unassembled WGS sequence"/>
</dbReference>
<feature type="transmembrane region" description="Helical" evidence="9">
    <location>
        <begin position="174"/>
        <end position="195"/>
    </location>
</feature>
<evidence type="ECO:0000256" key="9">
    <source>
        <dbReference type="SAM" id="Phobius"/>
    </source>
</evidence>
<comment type="caution">
    <text evidence="11">The sequence shown here is derived from an EMBL/GenBank/DDBJ whole genome shotgun (WGS) entry which is preliminary data.</text>
</comment>